<dbReference type="InterPro" id="IPR002884">
    <property type="entry name" value="P_dom"/>
</dbReference>
<evidence type="ECO:0000313" key="4">
    <source>
        <dbReference type="EMBL" id="AUG72301.1"/>
    </source>
</evidence>
<dbReference type="EMBL" id="MG271984">
    <property type="protein sequence ID" value="AUG72301.1"/>
    <property type="molecule type" value="Genomic_DNA"/>
</dbReference>
<proteinExistence type="predicted"/>
<feature type="domain" description="P/Homo B" evidence="3">
    <location>
        <begin position="300"/>
        <end position="441"/>
    </location>
</feature>
<evidence type="ECO:0000256" key="1">
    <source>
        <dbReference type="ARBA" id="ARBA00022670"/>
    </source>
</evidence>
<dbReference type="GO" id="GO:0004252">
    <property type="term" value="F:serine-type endopeptidase activity"/>
    <property type="evidence" value="ECO:0007669"/>
    <property type="project" value="InterPro"/>
</dbReference>
<dbReference type="InterPro" id="IPR008979">
    <property type="entry name" value="Galactose-bd-like_sf"/>
</dbReference>
<dbReference type="GeneID" id="35414693"/>
<dbReference type="GO" id="GO:0006508">
    <property type="term" value="P:proteolysis"/>
    <property type="evidence" value="ECO:0007669"/>
    <property type="project" value="UniProtKB-KW"/>
</dbReference>
<dbReference type="KEGG" id="vg:35414693"/>
<dbReference type="PROSITE" id="PS51829">
    <property type="entry name" value="P_HOMO_B"/>
    <property type="match status" value="1"/>
</dbReference>
<dbReference type="RefSeq" id="YP_009447873.1">
    <property type="nucleotide sequence ID" value="NC_036579.1"/>
</dbReference>
<sequence length="441" mass="50172">MIMWHVLPLVTIMGLGACTNNTQLLSLVFVLHDHLPKASGGDELLRMGARPLDLWSTCPPTDTRPARPETIIIRGITHQKTKHSSYWSTYEQRGNRRAIVAVDMATLLRGVPMYGVDEGLRVVVASWRAEDLTHQYWNLRDRKPRSFRSPHAPTPKKDEMRACYFHHLRNRANSRSRRTAPLIQVRSAGFRPGPTVELGDCAADQFMMDKDVLMMGETGGVMTTCSSTMGTIKVPLIRGSPDGFCEVVAAPPRTSLVVATYMGRVVYELLKNHTRLRLIHIQRAIVEVAEPPEDKTDWTINPHTKKWTHPKYGFGDVRLERLFPTVKRIINEGLPTKRYSARLCQKIKTLEWVEIYVDLKFNDPSSRTKTVNLTLTSPSKTDVTIWYDRVVNQVTTIEQTLFTNRLWGEPTGTTWGLRLEDEDHGNITRWGVFCHGPPVIL</sequence>
<evidence type="ECO:0000313" key="5">
    <source>
        <dbReference type="Proteomes" id="UP000242696"/>
    </source>
</evidence>
<organism evidence="4">
    <name type="scientific">black bullhead herpesvirus</name>
    <dbReference type="NCBI Taxonomy" id="508441"/>
    <lineage>
        <taxon>Viruses</taxon>
        <taxon>Duplodnaviria</taxon>
        <taxon>Heunggongvirae</taxon>
        <taxon>Peploviricota</taxon>
        <taxon>Herviviricetes</taxon>
        <taxon>Herpesvirales</taxon>
        <taxon>Alloherpesviridae</taxon>
        <taxon>Ictavirus</taxon>
        <taxon>Ictavirus ictaluridallo2</taxon>
    </lineage>
</organism>
<keyword evidence="5" id="KW-1185">Reference proteome</keyword>
<protein>
    <submittedName>
        <fullName evidence="4">ORF47b</fullName>
    </submittedName>
</protein>
<dbReference type="Gene3D" id="2.60.120.260">
    <property type="entry name" value="Galactose-binding domain-like"/>
    <property type="match status" value="1"/>
</dbReference>
<dbReference type="SUPFAM" id="SSF49785">
    <property type="entry name" value="Galactose-binding domain-like"/>
    <property type="match status" value="1"/>
</dbReference>
<keyword evidence="2" id="KW-0378">Hydrolase</keyword>
<evidence type="ECO:0000256" key="2">
    <source>
        <dbReference type="ARBA" id="ARBA00022801"/>
    </source>
</evidence>
<name>A0A2H5AJH6_9VIRU</name>
<reference evidence="4" key="1">
    <citation type="journal article" date="2018" name="Arch. Virol.">
        <title>Complete genome sequence and analysis of ictalurid herpesvirus 2.</title>
        <authorList>
            <person name="Borzak R."/>
            <person name="Haluk T."/>
            <person name="Bartha D."/>
            <person name="Doszpoly A."/>
        </authorList>
    </citation>
    <scope>NUCLEOTIDE SEQUENCE</scope>
    <source>
        <strain evidence="4">760/94</strain>
    </source>
</reference>
<evidence type="ECO:0000259" key="3">
    <source>
        <dbReference type="PROSITE" id="PS51829"/>
    </source>
</evidence>
<accession>A0A2H5AJH6</accession>
<dbReference type="Proteomes" id="UP000242696">
    <property type="component" value="Segment"/>
</dbReference>
<keyword evidence="1" id="KW-0645">Protease</keyword>